<dbReference type="PANTHER" id="PTHR13054:SF2">
    <property type="entry name" value="PROTEIN DGCR6"/>
    <property type="match status" value="1"/>
</dbReference>
<evidence type="ECO:0000313" key="2">
    <source>
        <dbReference type="Proteomes" id="UP000887569"/>
    </source>
</evidence>
<proteinExistence type="inferred from homology"/>
<dbReference type="WBParaSite" id="PgR102_g035_t01">
    <property type="protein sequence ID" value="PgR102_g035_t01"/>
    <property type="gene ID" value="PgR102_g035"/>
</dbReference>
<dbReference type="PANTHER" id="PTHR13054">
    <property type="entry name" value="DIGEORGE SYNDROME CRITICAL REGION 6 DGCR6 FAMILY MEMBER"/>
    <property type="match status" value="1"/>
</dbReference>
<reference evidence="3" key="1">
    <citation type="submission" date="2022-11" db="UniProtKB">
        <authorList>
            <consortium name="WormBaseParasite"/>
        </authorList>
    </citation>
    <scope>IDENTIFICATION</scope>
</reference>
<keyword evidence="2" id="KW-1185">Reference proteome</keyword>
<protein>
    <submittedName>
        <fullName evidence="3">Protein DGCR6</fullName>
    </submittedName>
</protein>
<evidence type="ECO:0000256" key="1">
    <source>
        <dbReference type="ARBA" id="ARBA00005939"/>
    </source>
</evidence>
<dbReference type="InterPro" id="IPR010849">
    <property type="entry name" value="Gonadal"/>
</dbReference>
<comment type="similarity">
    <text evidence="1">Belongs to the gonadal family.</text>
</comment>
<name>A0A915C842_PARUN</name>
<accession>A0A915C842</accession>
<sequence length="157" mass="18298">LENSRVIILKMHLSTLSKEEKTRIIRGELDEFMFSLKPKMCENFNASLQRSLIESLLDGTVFQIVDSLKDLQQLAEKQLYDERQKHLAELQMAPDLDEQMKRIDMNIVNELDKIMAQQQNTLARAGVPGFRITSNPLEINLQMEMIRFIMTLHSKYS</sequence>
<organism evidence="2 3">
    <name type="scientific">Parascaris univalens</name>
    <name type="common">Nematode worm</name>
    <dbReference type="NCBI Taxonomy" id="6257"/>
    <lineage>
        <taxon>Eukaryota</taxon>
        <taxon>Metazoa</taxon>
        <taxon>Ecdysozoa</taxon>
        <taxon>Nematoda</taxon>
        <taxon>Chromadorea</taxon>
        <taxon>Rhabditida</taxon>
        <taxon>Spirurina</taxon>
        <taxon>Ascaridomorpha</taxon>
        <taxon>Ascaridoidea</taxon>
        <taxon>Ascarididae</taxon>
        <taxon>Parascaris</taxon>
    </lineage>
</organism>
<dbReference type="Proteomes" id="UP000887569">
    <property type="component" value="Unplaced"/>
</dbReference>
<evidence type="ECO:0000313" key="3">
    <source>
        <dbReference type="WBParaSite" id="PgR102_g035_t01"/>
    </source>
</evidence>
<dbReference type="AlphaFoldDB" id="A0A915C842"/>
<dbReference type="Pfam" id="PF07324">
    <property type="entry name" value="DGCR6"/>
    <property type="match status" value="2"/>
</dbReference>